<evidence type="ECO:0000313" key="3">
    <source>
        <dbReference type="Proteomes" id="UP000679284"/>
    </source>
</evidence>
<organism evidence="2 3">
    <name type="scientific">Falsirhodobacter algicola</name>
    <dbReference type="NCBI Taxonomy" id="2692330"/>
    <lineage>
        <taxon>Bacteria</taxon>
        <taxon>Pseudomonadati</taxon>
        <taxon>Pseudomonadota</taxon>
        <taxon>Alphaproteobacteria</taxon>
        <taxon>Rhodobacterales</taxon>
        <taxon>Paracoccaceae</taxon>
        <taxon>Falsirhodobacter</taxon>
    </lineage>
</organism>
<dbReference type="RefSeq" id="WP_211785296.1">
    <property type="nucleotide sequence ID" value="NZ_CP047290.1"/>
</dbReference>
<keyword evidence="2" id="KW-0614">Plasmid</keyword>
<name>A0A8J8SM02_9RHOB</name>
<dbReference type="InterPro" id="IPR027056">
    <property type="entry name" value="Gluconate_2DH_su3"/>
</dbReference>
<feature type="chain" id="PRO_5035326833" evidence="1">
    <location>
        <begin position="44"/>
        <end position="241"/>
    </location>
</feature>
<geneLocation type="plasmid" evidence="2 3">
    <name>unnamed1</name>
</geneLocation>
<dbReference type="EMBL" id="CP047290">
    <property type="protein sequence ID" value="QUS37017.1"/>
    <property type="molecule type" value="Genomic_DNA"/>
</dbReference>
<dbReference type="Pfam" id="PF13618">
    <property type="entry name" value="Gluconate_2-dh3"/>
    <property type="match status" value="1"/>
</dbReference>
<protein>
    <submittedName>
        <fullName evidence="2">Gluconate 2-dehydrogenase subunit 3 family protein</fullName>
    </submittedName>
</protein>
<accession>A0A8J8SM02</accession>
<keyword evidence="3" id="KW-1185">Reference proteome</keyword>
<evidence type="ECO:0000313" key="2">
    <source>
        <dbReference type="EMBL" id="QUS37017.1"/>
    </source>
</evidence>
<dbReference type="KEGG" id="fap:GR316_11535"/>
<dbReference type="Proteomes" id="UP000679284">
    <property type="component" value="Plasmid unnamed1"/>
</dbReference>
<gene>
    <name evidence="2" type="ORF">GR316_11535</name>
</gene>
<evidence type="ECO:0000256" key="1">
    <source>
        <dbReference type="SAM" id="SignalP"/>
    </source>
</evidence>
<feature type="signal peptide" evidence="1">
    <location>
        <begin position="1"/>
        <end position="43"/>
    </location>
</feature>
<sequence>MTHKPDPTPPLRDIRQTRLGRRGFLGSSAAALAGVAAFRPAHAQTPPATAEYTPEFFNAAQWAFVIAAADTLIPADEYGPSGSEAGVPVFLDRHMQTPYAQGSIWFREGPFDETLGRDFGYQGPLALADIVQTGIDQADAWCRDTRGAGFADLDEEARIAVLTALEKGEPEFARVSASRFFSDFWKELQVGYFADPSWGGNRDQAAWKGIGYPGVRADYSDWVTVREAYPLPPVDLAGNRG</sequence>
<keyword evidence="1" id="KW-0732">Signal</keyword>
<dbReference type="AlphaFoldDB" id="A0A8J8SM02"/>
<proteinExistence type="predicted"/>
<reference evidence="2" key="1">
    <citation type="submission" date="2020-01" db="EMBL/GenBank/DDBJ databases">
        <authorList>
            <person name="Yang Y."/>
            <person name="Kwon Y.M."/>
        </authorList>
    </citation>
    <scope>NUCLEOTIDE SEQUENCE</scope>
    <source>
        <strain evidence="2">PG104</strain>
        <plasmid evidence="2">unnamed1</plasmid>
    </source>
</reference>
<dbReference type="PROSITE" id="PS51318">
    <property type="entry name" value="TAT"/>
    <property type="match status" value="1"/>
</dbReference>
<dbReference type="InterPro" id="IPR006311">
    <property type="entry name" value="TAT_signal"/>
</dbReference>